<evidence type="ECO:0000313" key="4">
    <source>
        <dbReference type="EMBL" id="KAF9941167.1"/>
    </source>
</evidence>
<evidence type="ECO:0000259" key="3">
    <source>
        <dbReference type="PROSITE" id="PS50118"/>
    </source>
</evidence>
<dbReference type="PROSITE" id="PS50118">
    <property type="entry name" value="HMG_BOX_2"/>
    <property type="match status" value="1"/>
</dbReference>
<dbReference type="EMBL" id="JAAAHW010009428">
    <property type="protein sequence ID" value="KAF9941167.1"/>
    <property type="molecule type" value="Genomic_DNA"/>
</dbReference>
<keyword evidence="1" id="KW-0539">Nucleus</keyword>
<organism evidence="4 5">
    <name type="scientific">Modicella reniformis</name>
    <dbReference type="NCBI Taxonomy" id="1440133"/>
    <lineage>
        <taxon>Eukaryota</taxon>
        <taxon>Fungi</taxon>
        <taxon>Fungi incertae sedis</taxon>
        <taxon>Mucoromycota</taxon>
        <taxon>Mortierellomycotina</taxon>
        <taxon>Mortierellomycetes</taxon>
        <taxon>Mortierellales</taxon>
        <taxon>Mortierellaceae</taxon>
        <taxon>Modicella</taxon>
    </lineage>
</organism>
<feature type="compositionally biased region" description="Polar residues" evidence="2">
    <location>
        <begin position="504"/>
        <end position="535"/>
    </location>
</feature>
<sequence length="535" mass="58471">MEQIARAIRVEQGVLLAEDFNVTDQTNPPVDIPLAPSYTPSSHPVDPNVWLPPGPATFSPATTLLSSHVPYEQTRSQLKSTIYATPAFHLGTQPEINVPLTPTTPITTAALQGFDFYSDNLSPALSLPYEHYFTPFFLASSSASPSASYSVASMVSSDSHRSFSVSVSAAQTGCYDVNGSASTTTGISTRTFAQRSSLQRRYDQCNHLLNASSTIWYEPVGTTSVAMSTGTTMMSSINPSVVSIGGTNILTTMPNQAVTTRGVNSPLLAIPPFSYSSNLVTSTPQLQQQQQQQQQNYHLGLSNTTQCDMSSVVPHAAPVPIHYCQAVSFPSFSPIPSPMTQQRVQNAERKARTPRARATPPYSLTDDGFINYTKERCAKMYGSRSSNCDEEVDNNGSDYGDVDEMKRPANGYMMYRQEMWKEEKKSYTDKSMKASGAEISIVTGKHWHDEPSDVRQRFQRKSEFSTAIVALRGQGRRFKRGKGKAKSVAMDIAVDIKKEESPSEEIQSNSMSTSTSIGANTNTGTDDKINNSVTR</sequence>
<dbReference type="InterPro" id="IPR009071">
    <property type="entry name" value="HMG_box_dom"/>
</dbReference>
<accession>A0A9P6INW1</accession>
<dbReference type="SMART" id="SM00398">
    <property type="entry name" value="HMG"/>
    <property type="match status" value="1"/>
</dbReference>
<keyword evidence="1" id="KW-0238">DNA-binding</keyword>
<comment type="caution">
    <text evidence="4">The sequence shown here is derived from an EMBL/GenBank/DDBJ whole genome shotgun (WGS) entry which is preliminary data.</text>
</comment>
<evidence type="ECO:0000256" key="2">
    <source>
        <dbReference type="SAM" id="MobiDB-lite"/>
    </source>
</evidence>
<protein>
    <recommendedName>
        <fullName evidence="3">HMG box domain-containing protein</fullName>
    </recommendedName>
</protein>
<dbReference type="OrthoDB" id="6247875at2759"/>
<feature type="region of interest" description="Disordered" evidence="2">
    <location>
        <begin position="496"/>
        <end position="535"/>
    </location>
</feature>
<proteinExistence type="predicted"/>
<dbReference type="Gene3D" id="1.10.30.10">
    <property type="entry name" value="High mobility group box domain"/>
    <property type="match status" value="1"/>
</dbReference>
<feature type="DNA-binding region" description="HMG box" evidence="1">
    <location>
        <begin position="405"/>
        <end position="463"/>
    </location>
</feature>
<dbReference type="AlphaFoldDB" id="A0A9P6INW1"/>
<feature type="domain" description="HMG box" evidence="3">
    <location>
        <begin position="405"/>
        <end position="463"/>
    </location>
</feature>
<dbReference type="InterPro" id="IPR036910">
    <property type="entry name" value="HMG_box_dom_sf"/>
</dbReference>
<evidence type="ECO:0000256" key="1">
    <source>
        <dbReference type="PROSITE-ProRule" id="PRU00267"/>
    </source>
</evidence>
<dbReference type="Proteomes" id="UP000749646">
    <property type="component" value="Unassembled WGS sequence"/>
</dbReference>
<dbReference type="GO" id="GO:0003677">
    <property type="term" value="F:DNA binding"/>
    <property type="evidence" value="ECO:0007669"/>
    <property type="project" value="UniProtKB-UniRule"/>
</dbReference>
<dbReference type="GO" id="GO:0005634">
    <property type="term" value="C:nucleus"/>
    <property type="evidence" value="ECO:0007669"/>
    <property type="project" value="UniProtKB-UniRule"/>
</dbReference>
<dbReference type="SUPFAM" id="SSF47095">
    <property type="entry name" value="HMG-box"/>
    <property type="match status" value="1"/>
</dbReference>
<dbReference type="Pfam" id="PF00505">
    <property type="entry name" value="HMG_box"/>
    <property type="match status" value="1"/>
</dbReference>
<keyword evidence="5" id="KW-1185">Reference proteome</keyword>
<name>A0A9P6INW1_9FUNG</name>
<reference evidence="4" key="1">
    <citation type="journal article" date="2020" name="Fungal Divers.">
        <title>Resolving the Mortierellaceae phylogeny through synthesis of multi-gene phylogenetics and phylogenomics.</title>
        <authorList>
            <person name="Vandepol N."/>
            <person name="Liber J."/>
            <person name="Desiro A."/>
            <person name="Na H."/>
            <person name="Kennedy M."/>
            <person name="Barry K."/>
            <person name="Grigoriev I.V."/>
            <person name="Miller A.N."/>
            <person name="O'Donnell K."/>
            <person name="Stajich J.E."/>
            <person name="Bonito G."/>
        </authorList>
    </citation>
    <scope>NUCLEOTIDE SEQUENCE</scope>
    <source>
        <strain evidence="4">MES-2147</strain>
    </source>
</reference>
<gene>
    <name evidence="4" type="ORF">BGZ65_004857</name>
</gene>
<evidence type="ECO:0000313" key="5">
    <source>
        <dbReference type="Proteomes" id="UP000749646"/>
    </source>
</evidence>